<keyword evidence="2" id="KW-1185">Reference proteome</keyword>
<evidence type="ECO:0000313" key="1">
    <source>
        <dbReference type="EMBL" id="KAG0427669.1"/>
    </source>
</evidence>
<dbReference type="Proteomes" id="UP000805193">
    <property type="component" value="Unassembled WGS sequence"/>
</dbReference>
<comment type="caution">
    <text evidence="1">The sequence shown here is derived from an EMBL/GenBank/DDBJ whole genome shotgun (WGS) entry which is preliminary data.</text>
</comment>
<name>A0AC60Q4C1_IXOPE</name>
<accession>A0AC60Q4C1</accession>
<dbReference type="EMBL" id="JABSTQ010009602">
    <property type="protein sequence ID" value="KAG0427669.1"/>
    <property type="molecule type" value="Genomic_DNA"/>
</dbReference>
<gene>
    <name evidence="1" type="ORF">HPB47_025291</name>
</gene>
<sequence length="312" mass="33849">MTWPLFVLLFATAAVWGVETAGLDVCTMDEMKVKTFLECTMSKAPAGTLELWENTKAMFNGRPPEQAVMALCKTSPTAGASLVSGDAVTDPSAGWRRLSSNLSALFAASACRISSRFWEPPYLSPYLAEHRNVYDAGKSDTSEASAALPGVAHAENLATIPKTVFKQIGMTSQIVRSKQRLRQSMCAPLRCDSRPAVNTSTDPGRSPSRIQKRDRPSMENYCKILWPKDARWTASTAKDHIGRPAELFDQASAVEKCLAIRSSAVGWPSMCLLVGERVKATCALAEPVCRLSGEKGSSYIYTTATKPAGKED</sequence>
<organism evidence="1 2">
    <name type="scientific">Ixodes persulcatus</name>
    <name type="common">Taiga tick</name>
    <dbReference type="NCBI Taxonomy" id="34615"/>
    <lineage>
        <taxon>Eukaryota</taxon>
        <taxon>Metazoa</taxon>
        <taxon>Ecdysozoa</taxon>
        <taxon>Arthropoda</taxon>
        <taxon>Chelicerata</taxon>
        <taxon>Arachnida</taxon>
        <taxon>Acari</taxon>
        <taxon>Parasitiformes</taxon>
        <taxon>Ixodida</taxon>
        <taxon>Ixodoidea</taxon>
        <taxon>Ixodidae</taxon>
        <taxon>Ixodinae</taxon>
        <taxon>Ixodes</taxon>
    </lineage>
</organism>
<protein>
    <submittedName>
        <fullName evidence="1">Uncharacterized protein</fullName>
    </submittedName>
</protein>
<reference evidence="1 2" key="1">
    <citation type="journal article" date="2020" name="Cell">
        <title>Large-Scale Comparative Analyses of Tick Genomes Elucidate Their Genetic Diversity and Vector Capacities.</title>
        <authorList>
            <consortium name="Tick Genome and Microbiome Consortium (TIGMIC)"/>
            <person name="Jia N."/>
            <person name="Wang J."/>
            <person name="Shi W."/>
            <person name="Du L."/>
            <person name="Sun Y."/>
            <person name="Zhan W."/>
            <person name="Jiang J.F."/>
            <person name="Wang Q."/>
            <person name="Zhang B."/>
            <person name="Ji P."/>
            <person name="Bell-Sakyi L."/>
            <person name="Cui X.M."/>
            <person name="Yuan T.T."/>
            <person name="Jiang B.G."/>
            <person name="Yang W.F."/>
            <person name="Lam T.T."/>
            <person name="Chang Q.C."/>
            <person name="Ding S.J."/>
            <person name="Wang X.J."/>
            <person name="Zhu J.G."/>
            <person name="Ruan X.D."/>
            <person name="Zhao L."/>
            <person name="Wei J.T."/>
            <person name="Ye R.Z."/>
            <person name="Que T.C."/>
            <person name="Du C.H."/>
            <person name="Zhou Y.H."/>
            <person name="Cheng J.X."/>
            <person name="Dai P.F."/>
            <person name="Guo W.B."/>
            <person name="Han X.H."/>
            <person name="Huang E.J."/>
            <person name="Li L.F."/>
            <person name="Wei W."/>
            <person name="Gao Y.C."/>
            <person name="Liu J.Z."/>
            <person name="Shao H.Z."/>
            <person name="Wang X."/>
            <person name="Wang C.C."/>
            <person name="Yang T.C."/>
            <person name="Huo Q.B."/>
            <person name="Li W."/>
            <person name="Chen H.Y."/>
            <person name="Chen S.E."/>
            <person name="Zhou L.G."/>
            <person name="Ni X.B."/>
            <person name="Tian J.H."/>
            <person name="Sheng Y."/>
            <person name="Liu T."/>
            <person name="Pan Y.S."/>
            <person name="Xia L.Y."/>
            <person name="Li J."/>
            <person name="Zhao F."/>
            <person name="Cao W.C."/>
        </authorList>
    </citation>
    <scope>NUCLEOTIDE SEQUENCE [LARGE SCALE GENOMIC DNA]</scope>
    <source>
        <strain evidence="1">Iper-2018</strain>
    </source>
</reference>
<evidence type="ECO:0000313" key="2">
    <source>
        <dbReference type="Proteomes" id="UP000805193"/>
    </source>
</evidence>
<proteinExistence type="predicted"/>